<keyword evidence="7 18" id="KW-0863">Zinc-finger</keyword>
<proteinExistence type="inferred from homology"/>
<dbReference type="HAMAP" id="MF_04004">
    <property type="entry name" value="PPV_E7"/>
    <property type="match status" value="1"/>
</dbReference>
<dbReference type="GO" id="GO:0030430">
    <property type="term" value="C:host cell cytoplasm"/>
    <property type="evidence" value="ECO:0007669"/>
    <property type="project" value="UniProtKB-SubCell"/>
</dbReference>
<dbReference type="OrthoDB" id="28045at10239"/>
<dbReference type="GO" id="GO:0003677">
    <property type="term" value="F:DNA binding"/>
    <property type="evidence" value="ECO:0007669"/>
    <property type="project" value="UniProtKB-UniRule"/>
</dbReference>
<feature type="short sequence motif" description="LXCXE motif; interaction with host RB1 and TMEM173/STING" evidence="18">
    <location>
        <begin position="24"/>
        <end position="28"/>
    </location>
</feature>
<keyword evidence="6 18" id="KW-0479">Metal-binding</keyword>
<dbReference type="GO" id="GO:0052170">
    <property type="term" value="P:symbiont-mediated suppression of host innate immune response"/>
    <property type="evidence" value="ECO:0007669"/>
    <property type="project" value="UniProtKB-KW"/>
</dbReference>
<protein>
    <recommendedName>
        <fullName evidence="18 19">Protein E7</fullName>
    </recommendedName>
</protein>
<dbReference type="GO" id="GO:0019904">
    <property type="term" value="F:protein domain specific binding"/>
    <property type="evidence" value="ECO:0007669"/>
    <property type="project" value="UniProtKB-UniRule"/>
</dbReference>
<dbReference type="GO" id="GO:0008270">
    <property type="term" value="F:zinc ion binding"/>
    <property type="evidence" value="ECO:0007669"/>
    <property type="project" value="UniProtKB-KW"/>
</dbReference>
<dbReference type="GO" id="GO:0039645">
    <property type="term" value="P:symbiont-mediated perturbation of host cell cycle G1/S transition checkpoint"/>
    <property type="evidence" value="ECO:0007669"/>
    <property type="project" value="UniProtKB-UniRule"/>
</dbReference>
<evidence type="ECO:0000256" key="9">
    <source>
        <dbReference type="ARBA" id="ARBA00022833"/>
    </source>
</evidence>
<evidence type="ECO:0000256" key="16">
    <source>
        <dbReference type="ARBA" id="ARBA00023280"/>
    </source>
</evidence>
<evidence type="ECO:0000256" key="10">
    <source>
        <dbReference type="ARBA" id="ARBA00023015"/>
    </source>
</evidence>
<gene>
    <name evidence="18" type="primary">E7</name>
</gene>
<keyword evidence="14 18" id="KW-1035">Host cytoplasm</keyword>
<evidence type="ECO:0000256" key="8">
    <source>
        <dbReference type="ARBA" id="ARBA00022830"/>
    </source>
</evidence>
<evidence type="ECO:0000256" key="1">
    <source>
        <dbReference type="ARBA" id="ARBA00022504"/>
    </source>
</evidence>
<keyword evidence="21" id="KW-1185">Reference proteome</keyword>
<keyword evidence="5 18" id="KW-1090">Inhibition of host innate immune response by virus</keyword>
<dbReference type="Pfam" id="PF00527">
    <property type="entry name" value="E7"/>
    <property type="match status" value="1"/>
</dbReference>
<evidence type="ECO:0000313" key="20">
    <source>
        <dbReference type="EMBL" id="AAZ39507.1"/>
    </source>
</evidence>
<keyword evidence="11 18" id="KW-0238">DNA-binding</keyword>
<comment type="function">
    <text evidence="19">E7 protein has both transforming and trans-activating activities.</text>
</comment>
<dbReference type="RefSeq" id="YP_656499.1">
    <property type="nucleotide sequence ID" value="NC_008189.1"/>
</dbReference>
<dbReference type="KEGG" id="vg:5177022"/>
<evidence type="ECO:0000256" key="17">
    <source>
        <dbReference type="ARBA" id="ARBA00023309"/>
    </source>
</evidence>
<keyword evidence="17 18" id="KW-1078">G1/S host cell cycle checkpoint dysregulation by virus</keyword>
<keyword evidence="1 18" id="KW-1121">Modulation of host cell cycle by virus</keyword>
<evidence type="ECO:0000256" key="4">
    <source>
        <dbReference type="ARBA" id="ARBA00022581"/>
    </source>
</evidence>
<comment type="subunit">
    <text evidence="18">Homodimer. Homooligomer. Interacts with host RB1; this interaction induces dissociation of RB1-E2F1 complex thereby disrupting RB1 activity. Interacts with host EP300; this interaction represses EP300 transcriptional activity. Interacts with protein E2; this interaction inhibits E7 oncogenic activity. Interacts with host TMEM173/STING; this interaction impairs the ability of TMEM173/STING to sense cytosolic DNA and promote the production of type I interferon (IFN-alpha and IFN-beta).</text>
</comment>
<keyword evidence="15" id="KW-0922">Interferon antiviral system evasion</keyword>
<dbReference type="GO" id="GO:0042025">
    <property type="term" value="C:host cell nucleus"/>
    <property type="evidence" value="ECO:0007669"/>
    <property type="project" value="UniProtKB-SubCell"/>
</dbReference>
<comment type="domain">
    <text evidence="18">The E7 terminal domain is an intrinsically disordered domain, whose flexibility and conformational transitions confer target adaptability to the oncoprotein. It allows adaptation to a variety of protein targets and exposes the PEST degradation sequence that regulates its turnover in the cell.</text>
</comment>
<sequence>MRGQKATIGDVKLELSPLVLPANLLCDELVTEEEEQQDEQALSPYRIVTDCGQCHKTLALHVLATDGAIRSVEQLLCGDLELVCASCIRAQRHGGQRQ</sequence>
<keyword evidence="4 18" id="KW-0945">Host-virus interaction</keyword>
<evidence type="ECO:0000256" key="6">
    <source>
        <dbReference type="ARBA" id="ARBA00022723"/>
    </source>
</evidence>
<dbReference type="EMBL" id="DQ080081">
    <property type="protein sequence ID" value="AAZ39507.1"/>
    <property type="molecule type" value="Genomic_DNA"/>
</dbReference>
<comment type="function">
    <text evidence="18">Plays a role in viral genome replication by driving entry of quiescent cells into the cell cycle. Stimulation of progression from G1 to S phase allows the virus to efficiently use the cellular DNA replicating machinery to achieve viral genome replication. E7 protein has both transforming and trans-activating activities. Induces the disassembly of the E2F1 transcription factor from RB1, with subsequent transcriptional activation of E2F1-regulated S-phase genes. Interferes with host histone deacetylation mediated by HDAC1 and HDAC2, leading to transcription activation. Plays also a role in the inhibition of both antiviral and antiproliferative functions of host interferon alpha. Interaction with host TMEM173/STING impairs the ability of TMEM173/STING to sense cytosolic DNA and promote the production of type I interferon (IFN-alpha and IFN-beta).</text>
</comment>
<keyword evidence="8 18" id="KW-1114">Inhibition of host interferon signaling pathway by virus</keyword>
<dbReference type="Proteomes" id="UP000118249">
    <property type="component" value="Segment"/>
</dbReference>
<keyword evidence="10 18" id="KW-0805">Transcription regulation</keyword>
<evidence type="ECO:0000256" key="15">
    <source>
        <dbReference type="ARBA" id="ARBA00023258"/>
    </source>
</evidence>
<comment type="caution">
    <text evidence="18">Lacks conserved residue(s) required for the propagation of feature annotation.</text>
</comment>
<feature type="zinc finger region" evidence="18">
    <location>
        <begin position="51"/>
        <end position="87"/>
    </location>
</feature>
<organism evidence="20 21">
    <name type="scientific">human papillomavirus 101</name>
    <dbReference type="NCBI Taxonomy" id="915425"/>
    <lineage>
        <taxon>Viruses</taxon>
        <taxon>Monodnaviria</taxon>
        <taxon>Shotokuvirae</taxon>
        <taxon>Cossaviricota</taxon>
        <taxon>Papovaviricetes</taxon>
        <taxon>Zurhausenvirales</taxon>
        <taxon>Papillomaviridae</taxon>
        <taxon>Firstpapillomavirinae</taxon>
        <taxon>Gammapapillomavirus</taxon>
        <taxon>Gammapapillomavirus 6</taxon>
    </lineage>
</organism>
<dbReference type="GO" id="GO:0006351">
    <property type="term" value="P:DNA-templated transcription"/>
    <property type="evidence" value="ECO:0007669"/>
    <property type="project" value="UniProtKB-UniRule"/>
</dbReference>
<feature type="short sequence motif" description="Nuclear export signal" evidence="18">
    <location>
        <begin position="69"/>
        <end position="77"/>
    </location>
</feature>
<comment type="PTM">
    <text evidence="18">Highly phosphorylated.</text>
</comment>
<dbReference type="GO" id="GO:0003700">
    <property type="term" value="F:DNA-binding transcription factor activity"/>
    <property type="evidence" value="ECO:0007669"/>
    <property type="project" value="UniProtKB-UniRule"/>
</dbReference>
<accession>Q1AHS1</accession>
<evidence type="ECO:0000256" key="13">
    <source>
        <dbReference type="ARBA" id="ARBA00023163"/>
    </source>
</evidence>
<dbReference type="SUPFAM" id="SSF161234">
    <property type="entry name" value="E7 C-terminal domain-like"/>
    <property type="match status" value="1"/>
</dbReference>
<dbReference type="InterPro" id="IPR000148">
    <property type="entry name" value="Papilloma_E7"/>
</dbReference>
<evidence type="ECO:0000256" key="11">
    <source>
        <dbReference type="ARBA" id="ARBA00023125"/>
    </source>
</evidence>
<dbReference type="GO" id="GO:0039502">
    <property type="term" value="P:symbiont-mediated suppression of host type I interferon-mediated signaling pathway"/>
    <property type="evidence" value="ECO:0007669"/>
    <property type="project" value="UniProtKB-UniRule"/>
</dbReference>
<reference evidence="20 21" key="1">
    <citation type="journal article" date="2007" name="Virology">
        <title>Human papillomavirus (HPV) types 101 and 103 isolated from cervicovaginal cells lack an E6 open reading frame (ORF) and are related to gamma-papillomaviruses.</title>
        <authorList>
            <person name="Chen Z."/>
            <person name="Schiffman M."/>
            <person name="Herrero R."/>
            <person name="Desalle R."/>
            <person name="Burk R.D."/>
        </authorList>
    </citation>
    <scope>NUCLEOTIDE SEQUENCE [LARGE SCALE GENOMIC DNA]</scope>
    <source>
        <strain evidence="20">Qv23954</strain>
    </source>
</reference>
<keyword evidence="2 18" id="KW-0244">Early protein</keyword>
<dbReference type="Gene3D" id="3.30.160.330">
    <property type="match status" value="1"/>
</dbReference>
<evidence type="ECO:0000256" key="5">
    <source>
        <dbReference type="ARBA" id="ARBA00022632"/>
    </source>
</evidence>
<keyword evidence="16 18" id="KW-0899">Viral immunoevasion</keyword>
<comment type="subcellular location">
    <subcellularLocation>
        <location evidence="18">Host cytoplasm</location>
    </subcellularLocation>
    <subcellularLocation>
        <location evidence="18">Host nucleus</location>
    </subcellularLocation>
    <text evidence="18">Predominantly found in the host nucleus.</text>
</comment>
<evidence type="ECO:0000256" key="14">
    <source>
        <dbReference type="ARBA" id="ARBA00023200"/>
    </source>
</evidence>
<comment type="similarity">
    <text evidence="18 19">Belongs to the papillomaviridae E7 protein family.</text>
</comment>
<evidence type="ECO:0000256" key="12">
    <source>
        <dbReference type="ARBA" id="ARBA00023159"/>
    </source>
</evidence>
<keyword evidence="12 18" id="KW-0010">Activator</keyword>
<dbReference type="PIRSF" id="PIRSF003407">
    <property type="entry name" value="Papvi_E7"/>
    <property type="match status" value="1"/>
</dbReference>
<evidence type="ECO:0000256" key="2">
    <source>
        <dbReference type="ARBA" id="ARBA00022518"/>
    </source>
</evidence>
<keyword evidence="9 18" id="KW-0862">Zinc</keyword>
<evidence type="ECO:0000256" key="7">
    <source>
        <dbReference type="ARBA" id="ARBA00022771"/>
    </source>
</evidence>
<keyword evidence="13 18" id="KW-0804">Transcription</keyword>
<evidence type="ECO:0000256" key="3">
    <source>
        <dbReference type="ARBA" id="ARBA00022562"/>
    </source>
</evidence>
<evidence type="ECO:0000313" key="21">
    <source>
        <dbReference type="Proteomes" id="UP000118249"/>
    </source>
</evidence>
<name>Q1AHS1_9PAPI</name>
<evidence type="ECO:0000256" key="18">
    <source>
        <dbReference type="HAMAP-Rule" id="MF_04004"/>
    </source>
</evidence>
<keyword evidence="3 18" id="KW-1048">Host nucleus</keyword>
<evidence type="ECO:0000256" key="19">
    <source>
        <dbReference type="PIRNR" id="PIRNR003407"/>
    </source>
</evidence>